<comment type="caution">
    <text evidence="4">The sequence shown here is derived from an EMBL/GenBank/DDBJ whole genome shotgun (WGS) entry which is preliminary data.</text>
</comment>
<dbReference type="AlphaFoldDB" id="A0A8H7VP59"/>
<reference evidence="4 5" key="1">
    <citation type="submission" date="2020-12" db="EMBL/GenBank/DDBJ databases">
        <title>Metabolic potential, ecology and presence of endohyphal bacteria is reflected in genomic diversity of Mucoromycotina.</title>
        <authorList>
            <person name="Muszewska A."/>
            <person name="Okrasinska A."/>
            <person name="Steczkiewicz K."/>
            <person name="Drgas O."/>
            <person name="Orlowska M."/>
            <person name="Perlinska-Lenart U."/>
            <person name="Aleksandrzak-Piekarczyk T."/>
            <person name="Szatraj K."/>
            <person name="Zielenkiewicz U."/>
            <person name="Pilsyk S."/>
            <person name="Malc E."/>
            <person name="Mieczkowski P."/>
            <person name="Kruszewska J.S."/>
            <person name="Biernat P."/>
            <person name="Pawlowska J."/>
        </authorList>
    </citation>
    <scope>NUCLEOTIDE SEQUENCE [LARGE SCALE GENOMIC DNA]</scope>
    <source>
        <strain evidence="4 5">CBS 142.35</strain>
    </source>
</reference>
<dbReference type="SMART" id="SM00325">
    <property type="entry name" value="RhoGEF"/>
    <property type="match status" value="1"/>
</dbReference>
<feature type="compositionally biased region" description="Low complexity" evidence="2">
    <location>
        <begin position="870"/>
        <end position="882"/>
    </location>
</feature>
<accession>A0A8H7VP59</accession>
<dbReference type="InterPro" id="IPR052233">
    <property type="entry name" value="Rho-type_GEFs"/>
</dbReference>
<dbReference type="PANTHER" id="PTHR46572">
    <property type="entry name" value="RHO1 GDP-GTP EXCHANGE PROTEIN 1-RELATED"/>
    <property type="match status" value="1"/>
</dbReference>
<evidence type="ECO:0000313" key="5">
    <source>
        <dbReference type="Proteomes" id="UP000646827"/>
    </source>
</evidence>
<dbReference type="Pfam" id="PF00621">
    <property type="entry name" value="RhoGEF"/>
    <property type="match status" value="1"/>
</dbReference>
<sequence>MSGVPPSPTVIFGGDNNGNNGNPYQHQGAYAIRPRQPSLQQQQHQRQQYLPPPLISPPLPAPSDPNNIPEDVKKSYMRQQLPVRKQSLAAAATAAKAVNAFYTHSKTTRHPSNASDESTNDPTTPPPMSSPPSLFAGKKRTDNNNNSNNSNKEEKHVSFGGTTPLVIQSEPRPSFESLSTFSEEDEEEEEEEEYETINEEDEDNDDDDDNGDKTTEDGISSHTEDNDDEEEEEEEEALVAQLKQPMQKLAVVSPMAYDTEDQQNAFFSHYAQLDVNMKGKTSNRPGNKVALLSYIAMEMYKRILPDDVIKDGVEFHYLFTGKEAVDQIIDISVGSDRNRALMIGRTLESLDVFHGIDGERRFMDAASELYRFTAKTIEFAQGDGDTKLATGVFTSQTPCYSPTCTTDRPCYSNCCPKVKRRIKRTRSQYARPDKRTSRALWVHSVPKAVIAATPPQERKRQECIYELIYTEEDFARDLEYVNNYWIKPLTTAGDSIISGSEKREQLVQQIFWNIAEIEKISSALSSALVQRRKEQEVIDMIGDVMMAFVYQFEPYVAYGSHQVIGKHHFELEKRRNQKFAQFVKATERKPQSRRLELNGYLTKPTTRLGRYNLLLREILKNTPQGNPDREIIPQAMNAIANLLARVNEETGRVEQQFTLQQIDERMAFKSTSIFVDLKLRDAERELVMQGKMKRKGHGSSEDLQVFLFDHYLVFAKIKTHNHAEHFKISRKPIPLDVLSLSVVDIPANGKSRPTTPSSATTPSTGTSTNSNSSIIASPRPSTSSDTTTTTSSATSALKPILSSSSSSSTNNVTGIIFYHHGRGGVPPMTLYASSMATRDLWVEKIFSQKEKFMLKESSAVEQPPLTKQMSNSSSTSSTITPTLVINTT</sequence>
<name>A0A8H7VP59_9FUNG</name>
<dbReference type="PROSITE" id="PS50010">
    <property type="entry name" value="DH_2"/>
    <property type="match status" value="1"/>
</dbReference>
<feature type="region of interest" description="Disordered" evidence="2">
    <location>
        <begin position="746"/>
        <end position="808"/>
    </location>
</feature>
<dbReference type="PANTHER" id="PTHR46572:SF2">
    <property type="entry name" value="RHO1 GDP-GTP EXCHANGE PROTEIN 1-RELATED"/>
    <property type="match status" value="1"/>
</dbReference>
<feature type="compositionally biased region" description="Low complexity" evidence="2">
    <location>
        <begin position="33"/>
        <end position="49"/>
    </location>
</feature>
<feature type="compositionally biased region" description="Low complexity" evidence="2">
    <location>
        <begin position="753"/>
        <end position="808"/>
    </location>
</feature>
<dbReference type="InterPro" id="IPR041675">
    <property type="entry name" value="PH_5"/>
</dbReference>
<dbReference type="SUPFAM" id="SSF46785">
    <property type="entry name" value="Winged helix' DNA-binding domain"/>
    <property type="match status" value="1"/>
</dbReference>
<dbReference type="InterPro" id="IPR001849">
    <property type="entry name" value="PH_domain"/>
</dbReference>
<dbReference type="InterPro" id="IPR035899">
    <property type="entry name" value="DBL_dom_sf"/>
</dbReference>
<feature type="region of interest" description="Disordered" evidence="2">
    <location>
        <begin position="863"/>
        <end position="888"/>
    </location>
</feature>
<feature type="compositionally biased region" description="Low complexity" evidence="2">
    <location>
        <begin position="13"/>
        <end position="22"/>
    </location>
</feature>
<dbReference type="InterPro" id="IPR036388">
    <property type="entry name" value="WH-like_DNA-bd_sf"/>
</dbReference>
<feature type="domain" description="DH" evidence="3">
    <location>
        <begin position="459"/>
        <end position="649"/>
    </location>
</feature>
<feature type="compositionally biased region" description="Polar residues" evidence="2">
    <location>
        <begin position="102"/>
        <end position="117"/>
    </location>
</feature>
<dbReference type="InterPro" id="IPR011993">
    <property type="entry name" value="PH-like_dom_sf"/>
</dbReference>
<dbReference type="SMART" id="SM00049">
    <property type="entry name" value="DEP"/>
    <property type="match status" value="1"/>
</dbReference>
<protein>
    <recommendedName>
        <fullName evidence="3">DH domain-containing protein</fullName>
    </recommendedName>
</protein>
<dbReference type="Pfam" id="PF15405">
    <property type="entry name" value="PH_5"/>
    <property type="match status" value="1"/>
</dbReference>
<feature type="compositionally biased region" description="Pro residues" evidence="2">
    <location>
        <begin position="50"/>
        <end position="63"/>
    </location>
</feature>
<evidence type="ECO:0000313" key="4">
    <source>
        <dbReference type="EMBL" id="KAG2223673.1"/>
    </source>
</evidence>
<proteinExistence type="predicted"/>
<dbReference type="InterPro" id="IPR036390">
    <property type="entry name" value="WH_DNA-bd_sf"/>
</dbReference>
<dbReference type="EMBL" id="JAEPRB010000056">
    <property type="protein sequence ID" value="KAG2223673.1"/>
    <property type="molecule type" value="Genomic_DNA"/>
</dbReference>
<dbReference type="InterPro" id="IPR000591">
    <property type="entry name" value="DEP_dom"/>
</dbReference>
<dbReference type="Gene3D" id="1.20.900.10">
    <property type="entry name" value="Dbl homology (DH) domain"/>
    <property type="match status" value="1"/>
</dbReference>
<dbReference type="GO" id="GO:0005085">
    <property type="term" value="F:guanyl-nucleotide exchange factor activity"/>
    <property type="evidence" value="ECO:0007669"/>
    <property type="project" value="InterPro"/>
</dbReference>
<evidence type="ECO:0000256" key="1">
    <source>
        <dbReference type="ARBA" id="ARBA00022553"/>
    </source>
</evidence>
<dbReference type="SUPFAM" id="SSF48065">
    <property type="entry name" value="DBL homology domain (DH-domain)"/>
    <property type="match status" value="1"/>
</dbReference>
<keyword evidence="1" id="KW-0597">Phosphoprotein</keyword>
<feature type="compositionally biased region" description="Acidic residues" evidence="2">
    <location>
        <begin position="182"/>
        <end position="210"/>
    </location>
</feature>
<dbReference type="InterPro" id="IPR000219">
    <property type="entry name" value="DH_dom"/>
</dbReference>
<dbReference type="Gene3D" id="1.10.10.10">
    <property type="entry name" value="Winged helix-like DNA-binding domain superfamily/Winged helix DNA-binding domain"/>
    <property type="match status" value="1"/>
</dbReference>
<gene>
    <name evidence="4" type="ORF">INT45_007251</name>
</gene>
<evidence type="ECO:0000256" key="2">
    <source>
        <dbReference type="SAM" id="MobiDB-lite"/>
    </source>
</evidence>
<feature type="region of interest" description="Disordered" evidence="2">
    <location>
        <begin position="102"/>
        <end position="239"/>
    </location>
</feature>
<evidence type="ECO:0000259" key="3">
    <source>
        <dbReference type="PROSITE" id="PS50010"/>
    </source>
</evidence>
<dbReference type="GO" id="GO:0035556">
    <property type="term" value="P:intracellular signal transduction"/>
    <property type="evidence" value="ECO:0007669"/>
    <property type="project" value="InterPro"/>
</dbReference>
<dbReference type="CDD" id="cd00160">
    <property type="entry name" value="RhoGEF"/>
    <property type="match status" value="1"/>
</dbReference>
<dbReference type="Gene3D" id="2.30.29.30">
    <property type="entry name" value="Pleckstrin-homology domain (PH domain)/Phosphotyrosine-binding domain (PTB)"/>
    <property type="match status" value="1"/>
</dbReference>
<dbReference type="OrthoDB" id="2272012at2759"/>
<dbReference type="SMART" id="SM00233">
    <property type="entry name" value="PH"/>
    <property type="match status" value="1"/>
</dbReference>
<feature type="compositionally biased region" description="Acidic residues" evidence="2">
    <location>
        <begin position="225"/>
        <end position="237"/>
    </location>
</feature>
<dbReference type="Proteomes" id="UP000646827">
    <property type="component" value="Unassembled WGS sequence"/>
</dbReference>
<keyword evidence="5" id="KW-1185">Reference proteome</keyword>
<feature type="region of interest" description="Disordered" evidence="2">
    <location>
        <begin position="1"/>
        <end position="80"/>
    </location>
</feature>
<organism evidence="4 5">
    <name type="scientific">Circinella minor</name>
    <dbReference type="NCBI Taxonomy" id="1195481"/>
    <lineage>
        <taxon>Eukaryota</taxon>
        <taxon>Fungi</taxon>
        <taxon>Fungi incertae sedis</taxon>
        <taxon>Mucoromycota</taxon>
        <taxon>Mucoromycotina</taxon>
        <taxon>Mucoromycetes</taxon>
        <taxon>Mucorales</taxon>
        <taxon>Lichtheimiaceae</taxon>
        <taxon>Circinella</taxon>
    </lineage>
</organism>
<dbReference type="SUPFAM" id="SSF50729">
    <property type="entry name" value="PH domain-like"/>
    <property type="match status" value="1"/>
</dbReference>